<protein>
    <submittedName>
        <fullName evidence="2">Unannotated protein</fullName>
    </submittedName>
</protein>
<reference evidence="2" key="1">
    <citation type="submission" date="2020-05" db="EMBL/GenBank/DDBJ databases">
        <authorList>
            <person name="Chiriac C."/>
            <person name="Salcher M."/>
            <person name="Ghai R."/>
            <person name="Kavagutti S V."/>
        </authorList>
    </citation>
    <scope>NUCLEOTIDE SEQUENCE</scope>
</reference>
<dbReference type="EMBL" id="CAFBPZ010000105">
    <property type="protein sequence ID" value="CAB5041446.1"/>
    <property type="molecule type" value="Genomic_DNA"/>
</dbReference>
<proteinExistence type="predicted"/>
<feature type="region of interest" description="Disordered" evidence="1">
    <location>
        <begin position="64"/>
        <end position="124"/>
    </location>
</feature>
<feature type="compositionally biased region" description="Low complexity" evidence="1">
    <location>
        <begin position="90"/>
        <end position="99"/>
    </location>
</feature>
<feature type="compositionally biased region" description="Polar residues" evidence="1">
    <location>
        <begin position="112"/>
        <end position="124"/>
    </location>
</feature>
<name>A0A6J7SKE6_9ZZZZ</name>
<evidence type="ECO:0000256" key="1">
    <source>
        <dbReference type="SAM" id="MobiDB-lite"/>
    </source>
</evidence>
<accession>A0A6J7SKE6</accession>
<dbReference type="AlphaFoldDB" id="A0A6J7SKE6"/>
<gene>
    <name evidence="2" type="ORF">UFOPK4237_01317</name>
</gene>
<evidence type="ECO:0000313" key="2">
    <source>
        <dbReference type="EMBL" id="CAB5041446.1"/>
    </source>
</evidence>
<sequence>MSTASRTLEPKIPTWLMVWLAPIPRNDAGRSAVIAMKGTLEKSASIIAGSKFAAAVPEVVTTTAGTPVTLPKPSARKAADRSSRRTCKVRSPLLSAAARAKAKPADREPGARTTSLMPHRSNSSTMTRDIAVVGFTPLPFHAKAWPQQTAMLARVDRAKTSRASDL</sequence>
<organism evidence="2">
    <name type="scientific">freshwater metagenome</name>
    <dbReference type="NCBI Taxonomy" id="449393"/>
    <lineage>
        <taxon>unclassified sequences</taxon>
        <taxon>metagenomes</taxon>
        <taxon>ecological metagenomes</taxon>
    </lineage>
</organism>